<evidence type="ECO:0000256" key="2">
    <source>
        <dbReference type="SAM" id="MobiDB-lite"/>
    </source>
</evidence>
<feature type="compositionally biased region" description="Pro residues" evidence="2">
    <location>
        <begin position="1016"/>
        <end position="1025"/>
    </location>
</feature>
<feature type="coiled-coil region" evidence="1">
    <location>
        <begin position="698"/>
        <end position="757"/>
    </location>
</feature>
<protein>
    <submittedName>
        <fullName evidence="3">Uncharacterized protein</fullName>
    </submittedName>
</protein>
<organism evidence="3">
    <name type="scientific">viral metagenome</name>
    <dbReference type="NCBI Taxonomy" id="1070528"/>
    <lineage>
        <taxon>unclassified sequences</taxon>
        <taxon>metagenomes</taxon>
        <taxon>organismal metagenomes</taxon>
    </lineage>
</organism>
<feature type="coiled-coil region" evidence="1">
    <location>
        <begin position="1216"/>
        <end position="1243"/>
    </location>
</feature>
<keyword evidence="1" id="KW-0175">Coiled coil</keyword>
<reference evidence="3" key="1">
    <citation type="journal article" date="2020" name="Nature">
        <title>Giant virus diversity and host interactions through global metagenomics.</title>
        <authorList>
            <person name="Schulz F."/>
            <person name="Roux S."/>
            <person name="Paez-Espino D."/>
            <person name="Jungbluth S."/>
            <person name="Walsh D.A."/>
            <person name="Denef V.J."/>
            <person name="McMahon K.D."/>
            <person name="Konstantinidis K.T."/>
            <person name="Eloe-Fadrosh E.A."/>
            <person name="Kyrpides N.C."/>
            <person name="Woyke T."/>
        </authorList>
    </citation>
    <scope>NUCLEOTIDE SEQUENCE</scope>
    <source>
        <strain evidence="3">GVMAG-M-3300023174-47</strain>
    </source>
</reference>
<accession>A0A6C0DP04</accession>
<dbReference type="EMBL" id="MN739658">
    <property type="protein sequence ID" value="QHT18586.1"/>
    <property type="molecule type" value="Genomic_DNA"/>
</dbReference>
<feature type="region of interest" description="Disordered" evidence="2">
    <location>
        <begin position="1015"/>
        <end position="1039"/>
    </location>
</feature>
<feature type="coiled-coil region" evidence="1">
    <location>
        <begin position="481"/>
        <end position="534"/>
    </location>
</feature>
<proteinExistence type="predicted"/>
<evidence type="ECO:0000313" key="3">
    <source>
        <dbReference type="EMBL" id="QHT18586.1"/>
    </source>
</evidence>
<name>A0A6C0DP04_9ZZZZ</name>
<evidence type="ECO:0000256" key="1">
    <source>
        <dbReference type="SAM" id="Coils"/>
    </source>
</evidence>
<sequence>MSIVLPVAMLGATVLGGIGIYVGLIDTEEKGSIKLSSGQRIYVGSEVRLNQNKKDGYPNSCLQKVGNGRVTEINESKRTVKFACRKGGKVEIEELPADVLDIVSSGINAVGISISGGYLTEGSRVRLLQSARVKNRGKGLASPFANSVGMVTHINPKRKTEVMVRTERLDNSKGSFEEVYQVEDLEFVSGPSEPGKRGIKGGLIGIGTTVQLKRGADGKIDPEVLKKHANPIFGKASEAYRLTGEKHNDAMGILREWETFGTVTRVLADPKTSKDFATVRCVSKDAVKSVVEEDYELEDLEAVPARSIPRPGIPIFGGMANNDVKVRLRAERKEAVASKPLGRPAFGDEGTVVDIQPEDKDNLQILVVCNGKNPEELTKEWYEPEDLEIAEPDDTEGEAVFGGRVTVGSMVRVRQSARGKKCLGTMEVGDVGAVKGIDPNGADNMKINVTCGRSMNAKKSEWYDPRDLELFFATEEAGTPLSQAQSKLLEAQRKLNDAKSRRITNPNTESIKAETEAEAEVKAAQAKVDELTGQSVDTTKATEVFKNTKEKLESSLKLKRDVEAMRLKASKETTCQQNPGRADAYLTEARNIVYGWYSSMNIPEPIFTGLNPIQGSEKFKSAWRTVYDHFSNLSNTDGPTEVAFKKVLKAQAALKSFLELSDPTSEGNFIGLDDALRVLSQAKVAYEAIPTSPYKSDLDTLDRDVRKLEEIASDILANAFSGDTATEKLLKRINTLKTDTDKKFKDATKELQDLTNTYFEKFKAEAVAQHAYRMTKESYEAAFRKGVGQTGPVGSDAKTLLGNSITELKNYLTAKMDTVTARKKEAIKSSEVACLLISQETIEEMQKKVENAVKDKCNILGTADTVIENIDTLVEKRQRAFLASRIAIDPTMADPENAEFENSVGGDYAGRIDSINAALDALNNNPTIANLQKLVDLCGKYTGDTILKEVEDFMNAGGEPMSGGVVTPEEQARATAQAQALQYASTNVTPQGRPIANPLPTIRPYKAKNPLIGPNAPVPPVPPGSKPLRIPPATTGRTTPKLKRALNSKVLKSLDAYNPKNPQTFPTEPEELPVSLLPKLEDAPDKNPFLPTQSQRFAELIRKDNELPPEPITKLKRQGKTKSILTEKQIKKVKELGEKLAKDQILRLKSRTSGRNVILQLAQDVTAEADKLLQPILDERTDLQFKLSNLNNVDVKVGGAVDIYETEMAKVKTCMATRKASAIEQYDKELEELQKQKKEIMTTKTFEVQKQQQGQPGNKDWSQRPIEEIKREISSVNARLATPGISQSDREGKMKFLARLQGALASKQAKTGGQRHRFTMRQPRRFHGY</sequence>